<feature type="domain" description="Metallo-beta-lactamase" evidence="1">
    <location>
        <begin position="15"/>
        <end position="181"/>
    </location>
</feature>
<dbReference type="Proteomes" id="UP001501410">
    <property type="component" value="Unassembled WGS sequence"/>
</dbReference>
<accession>A0ABP8MFF0</accession>
<dbReference type="Gene3D" id="3.60.15.10">
    <property type="entry name" value="Ribonuclease Z/Hydroxyacylglutathione hydrolase-like"/>
    <property type="match status" value="1"/>
</dbReference>
<dbReference type="InterPro" id="IPR036866">
    <property type="entry name" value="RibonucZ/Hydroxyglut_hydro"/>
</dbReference>
<dbReference type="PANTHER" id="PTHR47619">
    <property type="entry name" value="METALLO-HYDROLASE YYCJ-RELATED"/>
    <property type="match status" value="1"/>
</dbReference>
<dbReference type="SUPFAM" id="SSF56281">
    <property type="entry name" value="Metallo-hydrolase/oxidoreductase"/>
    <property type="match status" value="1"/>
</dbReference>
<dbReference type="Pfam" id="PF12706">
    <property type="entry name" value="Lactamase_B_2"/>
    <property type="match status" value="1"/>
</dbReference>
<evidence type="ECO:0000313" key="3">
    <source>
        <dbReference type="Proteomes" id="UP001501410"/>
    </source>
</evidence>
<evidence type="ECO:0000313" key="2">
    <source>
        <dbReference type="EMBL" id="GAA4449648.1"/>
    </source>
</evidence>
<dbReference type="EMBL" id="BAABEZ010000002">
    <property type="protein sequence ID" value="GAA4449648.1"/>
    <property type="molecule type" value="Genomic_DNA"/>
</dbReference>
<dbReference type="PANTHER" id="PTHR47619:SF1">
    <property type="entry name" value="EXODEOXYRIBONUCLEASE WALJ"/>
    <property type="match status" value="1"/>
</dbReference>
<gene>
    <name evidence="2" type="ORF">GCM10023092_04300</name>
</gene>
<name>A0ABP8MFF0_9BACT</name>
<organism evidence="2 3">
    <name type="scientific">Rurimicrobium arvi</name>
    <dbReference type="NCBI Taxonomy" id="2049916"/>
    <lineage>
        <taxon>Bacteria</taxon>
        <taxon>Pseudomonadati</taxon>
        <taxon>Bacteroidota</taxon>
        <taxon>Chitinophagia</taxon>
        <taxon>Chitinophagales</taxon>
        <taxon>Chitinophagaceae</taxon>
        <taxon>Rurimicrobium</taxon>
    </lineage>
</organism>
<dbReference type="InterPro" id="IPR001279">
    <property type="entry name" value="Metallo-B-lactamas"/>
</dbReference>
<sequence length="280" mass="31130">MSMGLHIAAINSGSNGNCYYIGTQHEAILVDAGISCKETERRIDALGLSFSLVKAIWVTHEHIDHIRGLEQLSRKYDLPVFLTNGTLARMRQRPETRNLHLIEANSRTCFGEFTIDTFSKYHDAGDPFSVVVESKGIRVGVFTDLGRVCESLKQHFSGCHAAFLEANYDGEMLEKGRYPYHLKHRIRGGNGHLSNTEALALVKEHKPAYMSHLILAHLSAENNCPQIVQQLFDPHAGTAEITVASRTAAGPLWQVHGAGKVKEEPVLPLRRIPAQQLTLF</sequence>
<reference evidence="3" key="1">
    <citation type="journal article" date="2019" name="Int. J. Syst. Evol. Microbiol.">
        <title>The Global Catalogue of Microorganisms (GCM) 10K type strain sequencing project: providing services to taxonomists for standard genome sequencing and annotation.</title>
        <authorList>
            <consortium name="The Broad Institute Genomics Platform"/>
            <consortium name="The Broad Institute Genome Sequencing Center for Infectious Disease"/>
            <person name="Wu L."/>
            <person name="Ma J."/>
        </authorList>
    </citation>
    <scope>NUCLEOTIDE SEQUENCE [LARGE SCALE GENOMIC DNA]</scope>
    <source>
        <strain evidence="3">JCM 31921</strain>
    </source>
</reference>
<dbReference type="InterPro" id="IPR052533">
    <property type="entry name" value="WalJ/YycJ-like"/>
</dbReference>
<protein>
    <submittedName>
        <fullName evidence="2">MBL fold metallo-hydrolase</fullName>
    </submittedName>
</protein>
<comment type="caution">
    <text evidence="2">The sequence shown here is derived from an EMBL/GenBank/DDBJ whole genome shotgun (WGS) entry which is preliminary data.</text>
</comment>
<evidence type="ECO:0000259" key="1">
    <source>
        <dbReference type="SMART" id="SM00849"/>
    </source>
</evidence>
<dbReference type="SMART" id="SM00849">
    <property type="entry name" value="Lactamase_B"/>
    <property type="match status" value="1"/>
</dbReference>
<keyword evidence="3" id="KW-1185">Reference proteome</keyword>
<proteinExistence type="predicted"/>